<dbReference type="PANTHER" id="PTHR45339:SF1">
    <property type="entry name" value="HYBRID SIGNAL TRANSDUCTION HISTIDINE KINASE J"/>
    <property type="match status" value="1"/>
</dbReference>
<keyword evidence="2" id="KW-0902">Two-component regulatory system</keyword>
<dbReference type="Proteomes" id="UP000646827">
    <property type="component" value="Unassembled WGS sequence"/>
</dbReference>
<name>A0A8H7VM14_9FUNG</name>
<evidence type="ECO:0000259" key="5">
    <source>
        <dbReference type="PROSITE" id="PS50110"/>
    </source>
</evidence>
<dbReference type="CDD" id="cd17546">
    <property type="entry name" value="REC_hyHK_CKI1_RcsC-like"/>
    <property type="match status" value="1"/>
</dbReference>
<evidence type="ECO:0000313" key="6">
    <source>
        <dbReference type="EMBL" id="KAG2219579.1"/>
    </source>
</evidence>
<dbReference type="Pfam" id="PF00072">
    <property type="entry name" value="Response_reg"/>
    <property type="match status" value="1"/>
</dbReference>
<dbReference type="AlphaFoldDB" id="A0A8H7VM14"/>
<dbReference type="EMBL" id="JAEPRB010000173">
    <property type="protein sequence ID" value="KAG2219579.1"/>
    <property type="molecule type" value="Genomic_DNA"/>
</dbReference>
<dbReference type="PANTHER" id="PTHR45339">
    <property type="entry name" value="HYBRID SIGNAL TRANSDUCTION HISTIDINE KINASE J"/>
    <property type="match status" value="1"/>
</dbReference>
<dbReference type="InterPro" id="IPR011006">
    <property type="entry name" value="CheY-like_superfamily"/>
</dbReference>
<protein>
    <recommendedName>
        <fullName evidence="5">Response regulatory domain-containing protein</fullName>
    </recommendedName>
</protein>
<accession>A0A8H7VM14</accession>
<dbReference type="OrthoDB" id="21225at2759"/>
<evidence type="ECO:0000256" key="4">
    <source>
        <dbReference type="SAM" id="MobiDB-lite"/>
    </source>
</evidence>
<dbReference type="Gene3D" id="3.40.50.2300">
    <property type="match status" value="1"/>
</dbReference>
<evidence type="ECO:0000256" key="1">
    <source>
        <dbReference type="ARBA" id="ARBA00022553"/>
    </source>
</evidence>
<evidence type="ECO:0000256" key="3">
    <source>
        <dbReference type="PROSITE-ProRule" id="PRU00169"/>
    </source>
</evidence>
<sequence length="318" mass="34821">MLFTLDYFGYNGRRASTGSSLFHPLHHRRHSTSDETTIIPKRPQYHRRRPSQTINSNSSNNTRTRYSFILPPSPLSTTTTFAQAAAAAAANNNNNNTPPPPLLSPSSPVSSPLSPPLTTPPVILDNTILFDSTQSTCDSTTATLATMVLPTPSPTAPMVPRTTSRYSSLTQPPNMAGINVLLVDDNNVNLQLLERVLRLHMADTVQHIEQVKDGLEALKILQSKTFDLILLDIDMPYLSGVDTARHIRSSTEYNILLQNRNIPIVAVTTNDTADWKRAFAQVGMNGCVSKPVVPNALKKTIHQVLDYGSSPESFIAAP</sequence>
<dbReference type="PROSITE" id="PS50110">
    <property type="entry name" value="RESPONSE_REGULATORY"/>
    <property type="match status" value="1"/>
</dbReference>
<dbReference type="GO" id="GO:0000160">
    <property type="term" value="P:phosphorelay signal transduction system"/>
    <property type="evidence" value="ECO:0007669"/>
    <property type="project" value="UniProtKB-KW"/>
</dbReference>
<feature type="domain" description="Response regulatory" evidence="5">
    <location>
        <begin position="179"/>
        <end position="305"/>
    </location>
</feature>
<reference evidence="6 7" key="1">
    <citation type="submission" date="2020-12" db="EMBL/GenBank/DDBJ databases">
        <title>Metabolic potential, ecology and presence of endohyphal bacteria is reflected in genomic diversity of Mucoromycotina.</title>
        <authorList>
            <person name="Muszewska A."/>
            <person name="Okrasinska A."/>
            <person name="Steczkiewicz K."/>
            <person name="Drgas O."/>
            <person name="Orlowska M."/>
            <person name="Perlinska-Lenart U."/>
            <person name="Aleksandrzak-Piekarczyk T."/>
            <person name="Szatraj K."/>
            <person name="Zielenkiewicz U."/>
            <person name="Pilsyk S."/>
            <person name="Malc E."/>
            <person name="Mieczkowski P."/>
            <person name="Kruszewska J.S."/>
            <person name="Biernat P."/>
            <person name="Pawlowska J."/>
        </authorList>
    </citation>
    <scope>NUCLEOTIDE SEQUENCE [LARGE SCALE GENOMIC DNA]</scope>
    <source>
        <strain evidence="6 7">CBS 142.35</strain>
    </source>
</reference>
<feature type="region of interest" description="Disordered" evidence="4">
    <location>
        <begin position="21"/>
        <end position="64"/>
    </location>
</feature>
<feature type="region of interest" description="Disordered" evidence="4">
    <location>
        <begin position="90"/>
        <end position="116"/>
    </location>
</feature>
<gene>
    <name evidence="6" type="ORF">INT45_002537</name>
</gene>
<keyword evidence="7" id="KW-1185">Reference proteome</keyword>
<dbReference type="SUPFAM" id="SSF52172">
    <property type="entry name" value="CheY-like"/>
    <property type="match status" value="1"/>
</dbReference>
<comment type="caution">
    <text evidence="6">The sequence shown here is derived from an EMBL/GenBank/DDBJ whole genome shotgun (WGS) entry which is preliminary data.</text>
</comment>
<dbReference type="SMART" id="SM00448">
    <property type="entry name" value="REC"/>
    <property type="match status" value="1"/>
</dbReference>
<organism evidence="6 7">
    <name type="scientific">Circinella minor</name>
    <dbReference type="NCBI Taxonomy" id="1195481"/>
    <lineage>
        <taxon>Eukaryota</taxon>
        <taxon>Fungi</taxon>
        <taxon>Fungi incertae sedis</taxon>
        <taxon>Mucoromycota</taxon>
        <taxon>Mucoromycotina</taxon>
        <taxon>Mucoromycetes</taxon>
        <taxon>Mucorales</taxon>
        <taxon>Lichtheimiaceae</taxon>
        <taxon>Circinella</taxon>
    </lineage>
</organism>
<proteinExistence type="predicted"/>
<evidence type="ECO:0000256" key="2">
    <source>
        <dbReference type="ARBA" id="ARBA00023012"/>
    </source>
</evidence>
<feature type="modified residue" description="4-aspartylphosphate" evidence="3">
    <location>
        <position position="232"/>
    </location>
</feature>
<keyword evidence="1 3" id="KW-0597">Phosphoprotein</keyword>
<evidence type="ECO:0000313" key="7">
    <source>
        <dbReference type="Proteomes" id="UP000646827"/>
    </source>
</evidence>
<dbReference type="InterPro" id="IPR001789">
    <property type="entry name" value="Sig_transdc_resp-reg_receiver"/>
</dbReference>